<keyword evidence="3 8" id="KW-0813">Transport</keyword>
<evidence type="ECO:0000256" key="2">
    <source>
        <dbReference type="ARBA" id="ARBA00010100"/>
    </source>
</evidence>
<comment type="similarity">
    <text evidence="2 8">Belongs to the lactate permease family.</text>
</comment>
<dbReference type="PANTHER" id="PTHR30003">
    <property type="entry name" value="L-LACTATE PERMEASE"/>
    <property type="match status" value="1"/>
</dbReference>
<reference evidence="9 10" key="1">
    <citation type="submission" date="2020-11" db="EMBL/GenBank/DDBJ databases">
        <title>Genomic insight of Alicyclobacillus mali FL 18 reveals a new arsenic-resistant strain, with potential in environmental biotechnology.</title>
        <authorList>
            <person name="Fiorentino G."/>
            <person name="Gallo G."/>
            <person name="Aulitto M."/>
        </authorList>
    </citation>
    <scope>NUCLEOTIDE SEQUENCE [LARGE SCALE GENOMIC DNA]</scope>
    <source>
        <strain evidence="9 10">FL 18</strain>
    </source>
</reference>
<protein>
    <recommendedName>
        <fullName evidence="8">L-lactate permease</fullName>
    </recommendedName>
</protein>
<evidence type="ECO:0000313" key="10">
    <source>
        <dbReference type="Proteomes" id="UP000642910"/>
    </source>
</evidence>
<feature type="transmembrane region" description="Helical" evidence="8">
    <location>
        <begin position="32"/>
        <end position="49"/>
    </location>
</feature>
<evidence type="ECO:0000313" key="9">
    <source>
        <dbReference type="EMBL" id="MBF8376577.1"/>
    </source>
</evidence>
<feature type="transmembrane region" description="Helical" evidence="8">
    <location>
        <begin position="181"/>
        <end position="204"/>
    </location>
</feature>
<dbReference type="InterPro" id="IPR003804">
    <property type="entry name" value="Lactate_perm"/>
</dbReference>
<comment type="subcellular location">
    <subcellularLocation>
        <location evidence="1 8">Cell membrane</location>
        <topology evidence="1 8">Multi-pass membrane protein</topology>
    </subcellularLocation>
</comment>
<feature type="transmembrane region" description="Helical" evidence="8">
    <location>
        <begin position="278"/>
        <end position="299"/>
    </location>
</feature>
<keyword evidence="6 8" id="KW-1133">Transmembrane helix</keyword>
<comment type="function">
    <text evidence="8">Uptake of L-lactate across the membrane. Can also transport D-lactate and glycolate.</text>
</comment>
<evidence type="ECO:0000256" key="7">
    <source>
        <dbReference type="ARBA" id="ARBA00023136"/>
    </source>
</evidence>
<proteinExistence type="inferred from homology"/>
<evidence type="ECO:0000256" key="3">
    <source>
        <dbReference type="ARBA" id="ARBA00022448"/>
    </source>
</evidence>
<gene>
    <name evidence="9" type="ORF">IW967_01630</name>
</gene>
<keyword evidence="7 8" id="KW-0472">Membrane</keyword>
<evidence type="ECO:0000256" key="1">
    <source>
        <dbReference type="ARBA" id="ARBA00004651"/>
    </source>
</evidence>
<comment type="caution">
    <text evidence="8">Lacks conserved residue(s) required for the propagation of feature annotation.</text>
</comment>
<dbReference type="Proteomes" id="UP000642910">
    <property type="component" value="Unassembled WGS sequence"/>
</dbReference>
<evidence type="ECO:0000256" key="5">
    <source>
        <dbReference type="ARBA" id="ARBA00022692"/>
    </source>
</evidence>
<dbReference type="PANTHER" id="PTHR30003:SF0">
    <property type="entry name" value="GLYCOLATE PERMEASE GLCA-RELATED"/>
    <property type="match status" value="1"/>
</dbReference>
<sequence length="507" mass="53650">MHPGLLSLVFSCLPVFVALLVTYVLRWSSFRAGLIACAAAGIIASFHVVNQTSNISMLDTMIRGALESIPVAEVLLFGLLFYHVLLDAGSFETIQRLLLGRITSPGRQTLLVVSAVGPFFEATTGFGLGIVLSAALLSAMQWLPRRRIAQISLLTQSQVPWGAFAAGTWINSTLSGVPLRTLAFCSAALSIPLLLLYGAIALYLCVGRSGFRQHATDLWVACLVEAACLIGFNDILPPTIAGAVSSAATTLILRLAWNKSTPIGPGGSERGQVAEWRAWARSMTPYALVFFTCFTTSAMPSVTKMLNRWTTWTLPSYDISLNIVENPGMALLLGCFACWLLFRVPAKRLRHVADRWLRQAYGVIGSTVCFFILAALMRDTGMTRVIADGVAGAGRAYIACVPFLGGLGGYLTGSNSAANAMFASFQAQAARASGLPVALAASIQNVAASSATMASPSRVTMAGSSCGLSEAESSQVSRWTTAVMAVTLAIIAAEGTFGALMLASPRL</sequence>
<feature type="transmembrane region" description="Helical" evidence="8">
    <location>
        <begin position="69"/>
        <end position="89"/>
    </location>
</feature>
<keyword evidence="5 8" id="KW-0812">Transmembrane</keyword>
<feature type="transmembrane region" description="Helical" evidence="8">
    <location>
        <begin position="110"/>
        <end position="137"/>
    </location>
</feature>
<feature type="transmembrane region" description="Helical" evidence="8">
    <location>
        <begin position="6"/>
        <end position="25"/>
    </location>
</feature>
<dbReference type="EMBL" id="JADPKZ010000022">
    <property type="protein sequence ID" value="MBF8376577.1"/>
    <property type="molecule type" value="Genomic_DNA"/>
</dbReference>
<feature type="transmembrane region" description="Helical" evidence="8">
    <location>
        <begin position="356"/>
        <end position="377"/>
    </location>
</feature>
<evidence type="ECO:0000256" key="4">
    <source>
        <dbReference type="ARBA" id="ARBA00022475"/>
    </source>
</evidence>
<organism evidence="9 10">
    <name type="scientific">Alicyclobacillus mali</name>
    <name type="common">ex Roth et al. 2021</name>
    <dbReference type="NCBI Taxonomy" id="1123961"/>
    <lineage>
        <taxon>Bacteria</taxon>
        <taxon>Bacillati</taxon>
        <taxon>Bacillota</taxon>
        <taxon>Bacilli</taxon>
        <taxon>Bacillales</taxon>
        <taxon>Alicyclobacillaceae</taxon>
        <taxon>Alicyclobacillus</taxon>
    </lineage>
</organism>
<comment type="caution">
    <text evidence="9">The sequence shown here is derived from an EMBL/GenBank/DDBJ whole genome shotgun (WGS) entry which is preliminary data.</text>
</comment>
<keyword evidence="10" id="KW-1185">Reference proteome</keyword>
<dbReference type="Pfam" id="PF02652">
    <property type="entry name" value="Lactate_perm"/>
    <property type="match status" value="2"/>
</dbReference>
<feature type="transmembrane region" description="Helical" evidence="8">
    <location>
        <begin position="482"/>
        <end position="503"/>
    </location>
</feature>
<accession>A0ABS0EZW7</accession>
<feature type="transmembrane region" description="Helical" evidence="8">
    <location>
        <begin position="319"/>
        <end position="344"/>
    </location>
</feature>
<evidence type="ECO:0000256" key="6">
    <source>
        <dbReference type="ARBA" id="ARBA00022989"/>
    </source>
</evidence>
<name>A0ABS0EZW7_9BACL</name>
<evidence type="ECO:0000256" key="8">
    <source>
        <dbReference type="RuleBase" id="RU365092"/>
    </source>
</evidence>
<keyword evidence="4 8" id="KW-1003">Cell membrane</keyword>